<dbReference type="Proteomes" id="UP000774617">
    <property type="component" value="Unassembled WGS sequence"/>
</dbReference>
<keyword evidence="2" id="KW-0472">Membrane</keyword>
<sequence length="82" mass="8761">MTGLACIYATRSTLPWYGFLTSIAVAGIFILFFGAQTRPFTTRHAGRENAYPEGGTAFVHSGCNAHDDGDSNNGPALHSTRP</sequence>
<evidence type="ECO:0000313" key="4">
    <source>
        <dbReference type="Proteomes" id="UP000774617"/>
    </source>
</evidence>
<dbReference type="EMBL" id="JAGTJR010000027">
    <property type="protein sequence ID" value="KAH7042074.1"/>
    <property type="molecule type" value="Genomic_DNA"/>
</dbReference>
<feature type="transmembrane region" description="Helical" evidence="2">
    <location>
        <begin position="16"/>
        <end position="35"/>
    </location>
</feature>
<keyword evidence="2" id="KW-1133">Transmembrane helix</keyword>
<keyword evidence="2" id="KW-0812">Transmembrane</keyword>
<reference evidence="3 4" key="1">
    <citation type="journal article" date="2021" name="Nat. Commun.">
        <title>Genetic determinants of endophytism in the Arabidopsis root mycobiome.</title>
        <authorList>
            <person name="Mesny F."/>
            <person name="Miyauchi S."/>
            <person name="Thiergart T."/>
            <person name="Pickel B."/>
            <person name="Atanasova L."/>
            <person name="Karlsson M."/>
            <person name="Huettel B."/>
            <person name="Barry K.W."/>
            <person name="Haridas S."/>
            <person name="Chen C."/>
            <person name="Bauer D."/>
            <person name="Andreopoulos W."/>
            <person name="Pangilinan J."/>
            <person name="LaButti K."/>
            <person name="Riley R."/>
            <person name="Lipzen A."/>
            <person name="Clum A."/>
            <person name="Drula E."/>
            <person name="Henrissat B."/>
            <person name="Kohler A."/>
            <person name="Grigoriev I.V."/>
            <person name="Martin F.M."/>
            <person name="Hacquard S."/>
        </authorList>
    </citation>
    <scope>NUCLEOTIDE SEQUENCE [LARGE SCALE GENOMIC DNA]</scope>
    <source>
        <strain evidence="3 4">MPI-SDFR-AT-0080</strain>
    </source>
</reference>
<organism evidence="3 4">
    <name type="scientific">Macrophomina phaseolina</name>
    <dbReference type="NCBI Taxonomy" id="35725"/>
    <lineage>
        <taxon>Eukaryota</taxon>
        <taxon>Fungi</taxon>
        <taxon>Dikarya</taxon>
        <taxon>Ascomycota</taxon>
        <taxon>Pezizomycotina</taxon>
        <taxon>Dothideomycetes</taxon>
        <taxon>Dothideomycetes incertae sedis</taxon>
        <taxon>Botryosphaeriales</taxon>
        <taxon>Botryosphaeriaceae</taxon>
        <taxon>Macrophomina</taxon>
    </lineage>
</organism>
<accession>A0ABQ8G1E4</accession>
<proteinExistence type="predicted"/>
<keyword evidence="4" id="KW-1185">Reference proteome</keyword>
<evidence type="ECO:0000256" key="1">
    <source>
        <dbReference type="SAM" id="MobiDB-lite"/>
    </source>
</evidence>
<feature type="region of interest" description="Disordered" evidence="1">
    <location>
        <begin position="62"/>
        <end position="82"/>
    </location>
</feature>
<name>A0ABQ8G1E4_9PEZI</name>
<evidence type="ECO:0000313" key="3">
    <source>
        <dbReference type="EMBL" id="KAH7042074.1"/>
    </source>
</evidence>
<protein>
    <submittedName>
        <fullName evidence="3">Uncharacterized protein</fullName>
    </submittedName>
</protein>
<evidence type="ECO:0000256" key="2">
    <source>
        <dbReference type="SAM" id="Phobius"/>
    </source>
</evidence>
<comment type="caution">
    <text evidence="3">The sequence shown here is derived from an EMBL/GenBank/DDBJ whole genome shotgun (WGS) entry which is preliminary data.</text>
</comment>
<gene>
    <name evidence="3" type="ORF">B0J12DRAFT_213452</name>
</gene>